<protein>
    <submittedName>
        <fullName evidence="1">Uncharacterized protein</fullName>
    </submittedName>
</protein>
<accession>A0A1C6UU02</accession>
<dbReference type="Proteomes" id="UP000198937">
    <property type="component" value="Unassembled WGS sequence"/>
</dbReference>
<evidence type="ECO:0000313" key="1">
    <source>
        <dbReference type="EMBL" id="SCL57517.1"/>
    </source>
</evidence>
<reference evidence="1 2" key="1">
    <citation type="submission" date="2016-06" db="EMBL/GenBank/DDBJ databases">
        <authorList>
            <person name="Kjaerup R.B."/>
            <person name="Dalgaard T.S."/>
            <person name="Juul-Madsen H.R."/>
        </authorList>
    </citation>
    <scope>NUCLEOTIDE SEQUENCE [LARGE SCALE GENOMIC DNA]</scope>
    <source>
        <strain evidence="1 2">DSM 45577</strain>
    </source>
</reference>
<keyword evidence="2" id="KW-1185">Reference proteome</keyword>
<evidence type="ECO:0000313" key="2">
    <source>
        <dbReference type="Proteomes" id="UP000198937"/>
    </source>
</evidence>
<dbReference type="OrthoDB" id="3295129at2"/>
<gene>
    <name evidence="1" type="ORF">GA0070617_3549</name>
</gene>
<proteinExistence type="predicted"/>
<organism evidence="1 2">
    <name type="scientific">Micromonospora yangpuensis</name>
    <dbReference type="NCBI Taxonomy" id="683228"/>
    <lineage>
        <taxon>Bacteria</taxon>
        <taxon>Bacillati</taxon>
        <taxon>Actinomycetota</taxon>
        <taxon>Actinomycetes</taxon>
        <taxon>Micromonosporales</taxon>
        <taxon>Micromonosporaceae</taxon>
        <taxon>Micromonospora</taxon>
    </lineage>
</organism>
<dbReference type="AlphaFoldDB" id="A0A1C6UU02"/>
<dbReference type="EMBL" id="FMIA01000002">
    <property type="protein sequence ID" value="SCL57517.1"/>
    <property type="molecule type" value="Genomic_DNA"/>
</dbReference>
<name>A0A1C6UU02_9ACTN</name>
<dbReference type="RefSeq" id="WP_091439277.1">
    <property type="nucleotide sequence ID" value="NZ_BMMJ01000013.1"/>
</dbReference>
<sequence>MTSQTGTDRQDFPPEGVTDPMLWRLAVSVAEEHRGAEQGHCRNLQCADQPQPCAPWTWAQRAMELAYQQGQTFGYRPASARARQAPRRPDAAAA</sequence>